<dbReference type="OrthoDB" id="1716625at2759"/>
<protein>
    <submittedName>
        <fullName evidence="1">Uncharacterized protein</fullName>
    </submittedName>
</protein>
<proteinExistence type="predicted"/>
<dbReference type="InterPro" id="IPR027417">
    <property type="entry name" value="P-loop_NTPase"/>
</dbReference>
<dbReference type="EMBL" id="OB661195">
    <property type="protein sequence ID" value="CAD7227609.1"/>
    <property type="molecule type" value="Genomic_DNA"/>
</dbReference>
<dbReference type="AlphaFoldDB" id="A0A7R8ZK71"/>
<reference evidence="1" key="1">
    <citation type="submission" date="2020-11" db="EMBL/GenBank/DDBJ databases">
        <authorList>
            <person name="Tran Van P."/>
        </authorList>
    </citation>
    <scope>NUCLEOTIDE SEQUENCE</scope>
</reference>
<name>A0A7R8ZK71_9CRUS</name>
<organism evidence="1">
    <name type="scientific">Cyprideis torosa</name>
    <dbReference type="NCBI Taxonomy" id="163714"/>
    <lineage>
        <taxon>Eukaryota</taxon>
        <taxon>Metazoa</taxon>
        <taxon>Ecdysozoa</taxon>
        <taxon>Arthropoda</taxon>
        <taxon>Crustacea</taxon>
        <taxon>Oligostraca</taxon>
        <taxon>Ostracoda</taxon>
        <taxon>Podocopa</taxon>
        <taxon>Podocopida</taxon>
        <taxon>Cytherocopina</taxon>
        <taxon>Cytheroidea</taxon>
        <taxon>Cytherideidae</taxon>
        <taxon>Cyprideis</taxon>
    </lineage>
</organism>
<gene>
    <name evidence="1" type="ORF">CTOB1V02_LOCUS5510</name>
</gene>
<dbReference type="SUPFAM" id="SSF52540">
    <property type="entry name" value="P-loop containing nucleoside triphosphate hydrolases"/>
    <property type="match status" value="1"/>
</dbReference>
<sequence length="497" mass="56337">MAADVSRRKQQLVVGWYIEEHVQRTGVAIETQGFSLVTSGKKRETLLGNATLHLYPQFAPLGVLGYLSTEISTSKQKKFPLVTFVDTPGLVDGDMKYPFDVNKTLLWLGVAIETQGFSLVTSGKKRETLLGNATLHLYPQFAPLGVLGYLSTEISTSKQKKFPLVTFVDTPGLVDGDMKYPFDVNKTLLWLDLIFVFFDPIGQALCKRTLNIVERLNAKHSDRIRFFLSKADEAGHEADRQRVMMQIVQELCKRPGLNKQGFDMPTIYIPLRLFHSATELRSSDRSVDYGLSFRVETKQDVSVPVLPLQNTRCVNQIEEVCLAIERTIDRTVQNTLDQVERDCSRLSTLIKDTLERDDAARALNTKTSIKGVSFLFLSALIPLLFLSEAVTHGFLRSTAEKLLGKTYLDVAQLYTAPIAALVSLVPDSYIVYFYAGLVLLTLGLYLMFRWGRKRPTLARRRRNELAQRKKYLDEHVLKTKQSLYQEYLHQSVSDHDL</sequence>
<accession>A0A7R8ZK71</accession>
<evidence type="ECO:0000313" key="1">
    <source>
        <dbReference type="EMBL" id="CAD7227609.1"/>
    </source>
</evidence>
<dbReference type="Gene3D" id="3.40.50.300">
    <property type="entry name" value="P-loop containing nucleotide triphosphate hydrolases"/>
    <property type="match status" value="2"/>
</dbReference>